<dbReference type="InterPro" id="IPR050744">
    <property type="entry name" value="AI-2_Isomerase_LsrG"/>
</dbReference>
<dbReference type="PANTHER" id="PTHR33336">
    <property type="entry name" value="QUINOL MONOOXYGENASE YGIN-RELATED"/>
    <property type="match status" value="1"/>
</dbReference>
<dbReference type="InterPro" id="IPR007138">
    <property type="entry name" value="ABM_dom"/>
</dbReference>
<dbReference type="AlphaFoldDB" id="A0A521AVM6"/>
<dbReference type="OrthoDB" id="964493at2"/>
<dbReference type="Pfam" id="PF03992">
    <property type="entry name" value="ABM"/>
    <property type="match status" value="1"/>
</dbReference>
<dbReference type="RefSeq" id="WP_142526557.1">
    <property type="nucleotide sequence ID" value="NZ_CBCSJO010000002.1"/>
</dbReference>
<sequence length="96" mass="11206">MQRELIVKWKIKETETAAVLQLLPELAEKTKKEPGNISYAIYQSESDPNEIILHERYLDEQALDFHKNSAHYQAIVAAKIIPQLELREVIFVKQLF</sequence>
<organism evidence="2 3">
    <name type="scientific">Pedobacter westerhofensis</name>
    <dbReference type="NCBI Taxonomy" id="425512"/>
    <lineage>
        <taxon>Bacteria</taxon>
        <taxon>Pseudomonadati</taxon>
        <taxon>Bacteroidota</taxon>
        <taxon>Sphingobacteriia</taxon>
        <taxon>Sphingobacteriales</taxon>
        <taxon>Sphingobacteriaceae</taxon>
        <taxon>Pedobacter</taxon>
    </lineage>
</organism>
<dbReference type="GO" id="GO:0004497">
    <property type="term" value="F:monooxygenase activity"/>
    <property type="evidence" value="ECO:0007669"/>
    <property type="project" value="UniProtKB-KW"/>
</dbReference>
<protein>
    <submittedName>
        <fullName evidence="2">Quinol monooxygenase YgiN</fullName>
    </submittedName>
</protein>
<evidence type="ECO:0000259" key="1">
    <source>
        <dbReference type="PROSITE" id="PS51725"/>
    </source>
</evidence>
<dbReference type="Proteomes" id="UP000320300">
    <property type="component" value="Unassembled WGS sequence"/>
</dbReference>
<accession>A0A521AVM6</accession>
<proteinExistence type="predicted"/>
<feature type="domain" description="ABM" evidence="1">
    <location>
        <begin position="3"/>
        <end position="92"/>
    </location>
</feature>
<evidence type="ECO:0000313" key="3">
    <source>
        <dbReference type="Proteomes" id="UP000320300"/>
    </source>
</evidence>
<dbReference type="EMBL" id="FXTN01000001">
    <property type="protein sequence ID" value="SMO38630.1"/>
    <property type="molecule type" value="Genomic_DNA"/>
</dbReference>
<keyword evidence="2" id="KW-0560">Oxidoreductase</keyword>
<name>A0A521AVM6_9SPHI</name>
<dbReference type="Gene3D" id="3.30.70.100">
    <property type="match status" value="1"/>
</dbReference>
<dbReference type="InterPro" id="IPR011008">
    <property type="entry name" value="Dimeric_a/b-barrel"/>
</dbReference>
<keyword evidence="2" id="KW-0503">Monooxygenase</keyword>
<keyword evidence="3" id="KW-1185">Reference proteome</keyword>
<dbReference type="SUPFAM" id="SSF54909">
    <property type="entry name" value="Dimeric alpha+beta barrel"/>
    <property type="match status" value="1"/>
</dbReference>
<reference evidence="2 3" key="1">
    <citation type="submission" date="2017-05" db="EMBL/GenBank/DDBJ databases">
        <authorList>
            <person name="Varghese N."/>
            <person name="Submissions S."/>
        </authorList>
    </citation>
    <scope>NUCLEOTIDE SEQUENCE [LARGE SCALE GENOMIC DNA]</scope>
    <source>
        <strain evidence="2 3">DSM 19036</strain>
    </source>
</reference>
<dbReference type="GO" id="GO:0005829">
    <property type="term" value="C:cytosol"/>
    <property type="evidence" value="ECO:0007669"/>
    <property type="project" value="TreeGrafter"/>
</dbReference>
<gene>
    <name evidence="2" type="ORF">SAMN06265348_101474</name>
</gene>
<evidence type="ECO:0000313" key="2">
    <source>
        <dbReference type="EMBL" id="SMO38630.1"/>
    </source>
</evidence>
<dbReference type="PROSITE" id="PS51725">
    <property type="entry name" value="ABM"/>
    <property type="match status" value="1"/>
</dbReference>
<dbReference type="PANTHER" id="PTHR33336:SF3">
    <property type="entry name" value="ABM DOMAIN-CONTAINING PROTEIN"/>
    <property type="match status" value="1"/>
</dbReference>